<feature type="DNA-binding region" description="H-T-H motif" evidence="2">
    <location>
        <begin position="41"/>
        <end position="60"/>
    </location>
</feature>
<gene>
    <name evidence="4" type="ORF">GCM10009855_06340</name>
</gene>
<name>A0ABP5U4R0_9ACTN</name>
<comment type="caution">
    <text evidence="4">The sequence shown here is derived from an EMBL/GenBank/DDBJ whole genome shotgun (WGS) entry which is preliminary data.</text>
</comment>
<evidence type="ECO:0000313" key="5">
    <source>
        <dbReference type="Proteomes" id="UP001501170"/>
    </source>
</evidence>
<keyword evidence="5" id="KW-1185">Reference proteome</keyword>
<protein>
    <submittedName>
        <fullName evidence="4">Helix-turn-helix domain-containing protein</fullName>
    </submittedName>
</protein>
<feature type="domain" description="HTH tetR-type" evidence="3">
    <location>
        <begin position="18"/>
        <end position="78"/>
    </location>
</feature>
<evidence type="ECO:0000259" key="3">
    <source>
        <dbReference type="PROSITE" id="PS50977"/>
    </source>
</evidence>
<dbReference type="InterPro" id="IPR050109">
    <property type="entry name" value="HTH-type_TetR-like_transc_reg"/>
</dbReference>
<dbReference type="Proteomes" id="UP001501170">
    <property type="component" value="Unassembled WGS sequence"/>
</dbReference>
<evidence type="ECO:0000256" key="1">
    <source>
        <dbReference type="ARBA" id="ARBA00023125"/>
    </source>
</evidence>
<dbReference type="PANTHER" id="PTHR30055:SF153">
    <property type="entry name" value="HTH-TYPE TRANSCRIPTIONAL REPRESSOR RV3405C"/>
    <property type="match status" value="1"/>
</dbReference>
<organism evidence="4 5">
    <name type="scientific">Gordonia cholesterolivorans</name>
    <dbReference type="NCBI Taxonomy" id="559625"/>
    <lineage>
        <taxon>Bacteria</taxon>
        <taxon>Bacillati</taxon>
        <taxon>Actinomycetota</taxon>
        <taxon>Actinomycetes</taxon>
        <taxon>Mycobacteriales</taxon>
        <taxon>Gordoniaceae</taxon>
        <taxon>Gordonia</taxon>
    </lineage>
</organism>
<dbReference type="InterPro" id="IPR009057">
    <property type="entry name" value="Homeodomain-like_sf"/>
</dbReference>
<keyword evidence="1 2" id="KW-0238">DNA-binding</keyword>
<accession>A0ABP5U4R0</accession>
<dbReference type="PROSITE" id="PS50977">
    <property type="entry name" value="HTH_TETR_2"/>
    <property type="match status" value="1"/>
</dbReference>
<dbReference type="InterPro" id="IPR001647">
    <property type="entry name" value="HTH_TetR"/>
</dbReference>
<evidence type="ECO:0000256" key="2">
    <source>
        <dbReference type="PROSITE-ProRule" id="PRU00335"/>
    </source>
</evidence>
<sequence>MTRPGSGARRLRTSVRPEEQEAVILAAARREFAEVGVRRAGMDAVARAAGVSRSTLYRRFPNKDALLAKVGEAIALATMRHLAAAVRGLPPREAVVEAFVECTRIVDEDPLVRRLLLDEPDVADVLVSQTSRTAGEFLEASGAAVAGTLRRAGATMPDDDLLLVSEHFVRVALSLTQIRTSRLDIADVETVRAYATKFLAPVVW</sequence>
<dbReference type="Gene3D" id="1.10.357.10">
    <property type="entry name" value="Tetracycline Repressor, domain 2"/>
    <property type="match status" value="1"/>
</dbReference>
<evidence type="ECO:0000313" key="4">
    <source>
        <dbReference type="EMBL" id="GAA2369744.1"/>
    </source>
</evidence>
<proteinExistence type="predicted"/>
<dbReference type="SUPFAM" id="SSF46689">
    <property type="entry name" value="Homeodomain-like"/>
    <property type="match status" value="1"/>
</dbReference>
<dbReference type="RefSeq" id="WP_006897369.1">
    <property type="nucleotide sequence ID" value="NZ_BAAARB010000002.1"/>
</dbReference>
<dbReference type="Pfam" id="PF00440">
    <property type="entry name" value="TetR_N"/>
    <property type="match status" value="1"/>
</dbReference>
<reference evidence="5" key="1">
    <citation type="journal article" date="2019" name="Int. J. Syst. Evol. Microbiol.">
        <title>The Global Catalogue of Microorganisms (GCM) 10K type strain sequencing project: providing services to taxonomists for standard genome sequencing and annotation.</title>
        <authorList>
            <consortium name="The Broad Institute Genomics Platform"/>
            <consortium name="The Broad Institute Genome Sequencing Center for Infectious Disease"/>
            <person name="Wu L."/>
            <person name="Ma J."/>
        </authorList>
    </citation>
    <scope>NUCLEOTIDE SEQUENCE [LARGE SCALE GENOMIC DNA]</scope>
    <source>
        <strain evidence="5">JCM 16227</strain>
    </source>
</reference>
<dbReference type="EMBL" id="BAAARB010000002">
    <property type="protein sequence ID" value="GAA2369744.1"/>
    <property type="molecule type" value="Genomic_DNA"/>
</dbReference>
<dbReference type="PANTHER" id="PTHR30055">
    <property type="entry name" value="HTH-TYPE TRANSCRIPTIONAL REGULATOR RUTR"/>
    <property type="match status" value="1"/>
</dbReference>
<dbReference type="PRINTS" id="PR00455">
    <property type="entry name" value="HTHTETR"/>
</dbReference>